<gene>
    <name evidence="2" type="ORF">H3146_20615</name>
</gene>
<sequence>MASEPRAERRALLITGTVGAGKTTVADLLSDRLAEVGVPHAVVDLDRLCQFWPPPADDPFNFELQLRNLRALARNHFEAGARRLVLAGVVERHRDRERYRAAVGAELSVCRLTAAPAVLRERLIRRHHDDADGLRRHLRRAGELTRVLDRARPEDFRVDTTGRPAARPPWSRRPCRKPSAGGESAGCGGRG</sequence>
<reference evidence="3" key="1">
    <citation type="submission" date="2020-05" db="EMBL/GenBank/DDBJ databases">
        <title>Classification of alakaliphilic streptomycetes isolated from an alkaline soil next to Lonar Crater, India and a proposal for the recognition of Streptomyces alkaliterrae sp. nov.</title>
        <authorList>
            <person name="Golinska P."/>
        </authorList>
    </citation>
    <scope>NUCLEOTIDE SEQUENCE [LARGE SCALE GENOMIC DNA]</scope>
    <source>
        <strain evidence="3">OF3</strain>
    </source>
</reference>
<dbReference type="EMBL" id="JABJWZ010000241">
    <property type="protein sequence ID" value="MBB1255742.1"/>
    <property type="molecule type" value="Genomic_DNA"/>
</dbReference>
<evidence type="ECO:0000256" key="1">
    <source>
        <dbReference type="SAM" id="MobiDB-lite"/>
    </source>
</evidence>
<dbReference type="RefSeq" id="WP_181355109.1">
    <property type="nucleotide sequence ID" value="NZ_JABJWZ010000241.1"/>
</dbReference>
<feature type="non-terminal residue" evidence="2">
    <location>
        <position position="191"/>
    </location>
</feature>
<feature type="region of interest" description="Disordered" evidence="1">
    <location>
        <begin position="155"/>
        <end position="191"/>
    </location>
</feature>
<dbReference type="Gene3D" id="3.40.50.300">
    <property type="entry name" value="P-loop containing nucleotide triphosphate hydrolases"/>
    <property type="match status" value="1"/>
</dbReference>
<dbReference type="AlphaFoldDB" id="A0A7W3WNR3"/>
<evidence type="ECO:0000313" key="2">
    <source>
        <dbReference type="EMBL" id="MBB1255742.1"/>
    </source>
</evidence>
<proteinExistence type="predicted"/>
<evidence type="ECO:0000313" key="3">
    <source>
        <dbReference type="Proteomes" id="UP000525686"/>
    </source>
</evidence>
<dbReference type="SUPFAM" id="SSF52540">
    <property type="entry name" value="P-loop containing nucleoside triphosphate hydrolases"/>
    <property type="match status" value="1"/>
</dbReference>
<dbReference type="Proteomes" id="UP000525686">
    <property type="component" value="Unassembled WGS sequence"/>
</dbReference>
<comment type="caution">
    <text evidence="2">The sequence shown here is derived from an EMBL/GenBank/DDBJ whole genome shotgun (WGS) entry which is preliminary data.</text>
</comment>
<dbReference type="CDD" id="cd01983">
    <property type="entry name" value="SIMIBI"/>
    <property type="match status" value="1"/>
</dbReference>
<protein>
    <submittedName>
        <fullName evidence="2">AAA family ATPase</fullName>
    </submittedName>
</protein>
<organism evidence="2 3">
    <name type="scientific">Streptomyces alkaliterrae</name>
    <dbReference type="NCBI Taxonomy" id="2213162"/>
    <lineage>
        <taxon>Bacteria</taxon>
        <taxon>Bacillati</taxon>
        <taxon>Actinomycetota</taxon>
        <taxon>Actinomycetes</taxon>
        <taxon>Kitasatosporales</taxon>
        <taxon>Streptomycetaceae</taxon>
        <taxon>Streptomyces</taxon>
    </lineage>
</organism>
<dbReference type="Pfam" id="PF13238">
    <property type="entry name" value="AAA_18"/>
    <property type="match status" value="1"/>
</dbReference>
<name>A0A7W3WNR3_9ACTN</name>
<dbReference type="InterPro" id="IPR027417">
    <property type="entry name" value="P-loop_NTPase"/>
</dbReference>
<accession>A0A7W3WNR3</accession>